<dbReference type="AlphaFoldDB" id="A0A9N9LYV8"/>
<protein>
    <submittedName>
        <fullName evidence="2">Uncharacterized protein</fullName>
    </submittedName>
</protein>
<dbReference type="OrthoDB" id="4630416at2759"/>
<reference evidence="2" key="1">
    <citation type="submission" date="2021-07" db="EMBL/GenBank/DDBJ databases">
        <authorList>
            <person name="Durling M."/>
        </authorList>
    </citation>
    <scope>NUCLEOTIDE SEQUENCE</scope>
</reference>
<evidence type="ECO:0000313" key="2">
    <source>
        <dbReference type="EMBL" id="CAG8980947.1"/>
    </source>
</evidence>
<accession>A0A9N9LYV8</accession>
<feature type="compositionally biased region" description="Basic and acidic residues" evidence="1">
    <location>
        <begin position="256"/>
        <end position="269"/>
    </location>
</feature>
<keyword evidence="3" id="KW-1185">Reference proteome</keyword>
<dbReference type="EMBL" id="CAJVRM010000429">
    <property type="protein sequence ID" value="CAG8980947.1"/>
    <property type="molecule type" value="Genomic_DNA"/>
</dbReference>
<comment type="caution">
    <text evidence="2">The sequence shown here is derived from an EMBL/GenBank/DDBJ whole genome shotgun (WGS) entry which is preliminary data.</text>
</comment>
<feature type="region of interest" description="Disordered" evidence="1">
    <location>
        <begin position="21"/>
        <end position="48"/>
    </location>
</feature>
<feature type="compositionally biased region" description="Basic and acidic residues" evidence="1">
    <location>
        <begin position="222"/>
        <end position="242"/>
    </location>
</feature>
<name>A0A9N9LYV8_9HELO</name>
<evidence type="ECO:0000313" key="3">
    <source>
        <dbReference type="Proteomes" id="UP000701801"/>
    </source>
</evidence>
<feature type="region of interest" description="Disordered" evidence="1">
    <location>
        <begin position="123"/>
        <end position="323"/>
    </location>
</feature>
<feature type="compositionally biased region" description="Basic and acidic residues" evidence="1">
    <location>
        <begin position="123"/>
        <end position="147"/>
    </location>
</feature>
<dbReference type="Proteomes" id="UP000701801">
    <property type="component" value="Unassembled WGS sequence"/>
</dbReference>
<organism evidence="2 3">
    <name type="scientific">Hymenoscyphus albidus</name>
    <dbReference type="NCBI Taxonomy" id="595503"/>
    <lineage>
        <taxon>Eukaryota</taxon>
        <taxon>Fungi</taxon>
        <taxon>Dikarya</taxon>
        <taxon>Ascomycota</taxon>
        <taxon>Pezizomycotina</taxon>
        <taxon>Leotiomycetes</taxon>
        <taxon>Helotiales</taxon>
        <taxon>Helotiaceae</taxon>
        <taxon>Hymenoscyphus</taxon>
    </lineage>
</organism>
<feature type="compositionally biased region" description="Acidic residues" evidence="1">
    <location>
        <begin position="270"/>
        <end position="279"/>
    </location>
</feature>
<gene>
    <name evidence="2" type="ORF">HYALB_00003806</name>
</gene>
<feature type="compositionally biased region" description="Acidic residues" evidence="1">
    <location>
        <begin position="304"/>
        <end position="318"/>
    </location>
</feature>
<evidence type="ECO:0000256" key="1">
    <source>
        <dbReference type="SAM" id="MobiDB-lite"/>
    </source>
</evidence>
<feature type="compositionally biased region" description="Acidic residues" evidence="1">
    <location>
        <begin position="148"/>
        <end position="163"/>
    </location>
</feature>
<feature type="compositionally biased region" description="Polar residues" evidence="1">
    <location>
        <begin position="21"/>
        <end position="36"/>
    </location>
</feature>
<sequence length="440" mass="50163">MISVENNEVVQHTRVKAAARTWSQRHTIARQPSSSEPPAEHRSKRRKHEILRKSSAQTLRRGTGTGEEWHVTGRYKITSPLLERLSEEDLFLDIYSHSQDGEAQLFAYFDFGRITGVMRLEGKEKDGRGDGDCLTKPRLERSRRGYEEVEDESSSDEEVDEDPNPIPRPQSDDEDVHETAFAKSRLQIDDIRPSRKRNYAEFEEEDSSEFEKEINRALIPRSKADDTKSSGKTSHGELKEGGSSEVEEDVNGFHIPRPEPSKKRSHVEFEEGSFNEENEGVDRSTKLLPQIDNTRLSKKRSYAEFEDESSSEVEEEDSTNTPDQETYCHVCAMENPKGPKISNCKAAIIPERFRLGKNKWPTRNNSKWTYRWQGEDVGTDTLQPSSEDLPFTVRFGSNRGLNISGTFGSPGENWECGFEGVKIEGGREAPFPIEESWHTC</sequence>
<proteinExistence type="predicted"/>